<evidence type="ECO:0000259" key="1">
    <source>
        <dbReference type="Pfam" id="PF03724"/>
    </source>
</evidence>
<dbReference type="InterPro" id="IPR038670">
    <property type="entry name" value="HslJ-like_sf"/>
</dbReference>
<comment type="caution">
    <text evidence="2">The sequence shown here is derived from an EMBL/GenBank/DDBJ whole genome shotgun (WGS) entry which is preliminary data.</text>
</comment>
<keyword evidence="3" id="KW-1185">Reference proteome</keyword>
<gene>
    <name evidence="2" type="ORF">GCM10009789_73390</name>
</gene>
<accession>A0ABN2EIZ5</accession>
<name>A0ABN2EIZ5_9ACTN</name>
<feature type="domain" description="DUF306" evidence="1">
    <location>
        <begin position="23"/>
        <end position="124"/>
    </location>
</feature>
<sequence>MPAAGLALLLGACGSESGAGESLDGKSFLSVSVTEDGKARQLAPNTRIQLQFMDDGRLTANAGCNSMGGKVATSSGKLSVKDLAITEMGCDPPRHTQDDWFAKFLQGEPSWKLEADKLTVSQGGTALVLQDRETADPDRPLDGTKWSLETVISGETASHSTGSEKAHFTIGGERVTGSTGCNEFQGVVARTGDKLTFGELSTTRKACTGDAAKLEQTLLGALKGELTYTIEAGRLKLRAPDGNGLDLTAG</sequence>
<dbReference type="EMBL" id="BAAAOS010000056">
    <property type="protein sequence ID" value="GAA1608269.1"/>
    <property type="molecule type" value="Genomic_DNA"/>
</dbReference>
<evidence type="ECO:0000313" key="2">
    <source>
        <dbReference type="EMBL" id="GAA1608269.1"/>
    </source>
</evidence>
<dbReference type="Gene3D" id="2.40.128.270">
    <property type="match status" value="2"/>
</dbReference>
<feature type="domain" description="DUF306" evidence="1">
    <location>
        <begin position="139"/>
        <end position="243"/>
    </location>
</feature>
<dbReference type="InterPro" id="IPR053147">
    <property type="entry name" value="Hsp_HslJ-like"/>
</dbReference>
<evidence type="ECO:0000313" key="3">
    <source>
        <dbReference type="Proteomes" id="UP001500393"/>
    </source>
</evidence>
<dbReference type="PANTHER" id="PTHR35535">
    <property type="entry name" value="HEAT SHOCK PROTEIN HSLJ"/>
    <property type="match status" value="1"/>
</dbReference>
<dbReference type="PANTHER" id="PTHR35535:SF2">
    <property type="entry name" value="DUF306 DOMAIN-CONTAINING PROTEIN"/>
    <property type="match status" value="1"/>
</dbReference>
<protein>
    <submittedName>
        <fullName evidence="2">META domain-containing protein</fullName>
    </submittedName>
</protein>
<reference evidence="2 3" key="1">
    <citation type="journal article" date="2019" name="Int. J. Syst. Evol. Microbiol.">
        <title>The Global Catalogue of Microorganisms (GCM) 10K type strain sequencing project: providing services to taxonomists for standard genome sequencing and annotation.</title>
        <authorList>
            <consortium name="The Broad Institute Genomics Platform"/>
            <consortium name="The Broad Institute Genome Sequencing Center for Infectious Disease"/>
            <person name="Wu L."/>
            <person name="Ma J."/>
        </authorList>
    </citation>
    <scope>NUCLEOTIDE SEQUENCE [LARGE SCALE GENOMIC DNA]</scope>
    <source>
        <strain evidence="2 3">JCM 14969</strain>
    </source>
</reference>
<proteinExistence type="predicted"/>
<dbReference type="Pfam" id="PF03724">
    <property type="entry name" value="META"/>
    <property type="match status" value="2"/>
</dbReference>
<organism evidence="2 3">
    <name type="scientific">Kribbella sancticallisti</name>
    <dbReference type="NCBI Taxonomy" id="460087"/>
    <lineage>
        <taxon>Bacteria</taxon>
        <taxon>Bacillati</taxon>
        <taxon>Actinomycetota</taxon>
        <taxon>Actinomycetes</taxon>
        <taxon>Propionibacteriales</taxon>
        <taxon>Kribbellaceae</taxon>
        <taxon>Kribbella</taxon>
    </lineage>
</organism>
<dbReference type="InterPro" id="IPR005184">
    <property type="entry name" value="DUF306_Meta_HslJ"/>
</dbReference>
<dbReference type="Proteomes" id="UP001500393">
    <property type="component" value="Unassembled WGS sequence"/>
</dbReference>